<dbReference type="GO" id="GO:0019323">
    <property type="term" value="P:pentose catabolic process"/>
    <property type="evidence" value="ECO:0007669"/>
    <property type="project" value="TreeGrafter"/>
</dbReference>
<evidence type="ECO:0000256" key="1">
    <source>
        <dbReference type="ARBA" id="ARBA00022723"/>
    </source>
</evidence>
<dbReference type="RefSeq" id="WP_015424918.1">
    <property type="nucleotide sequence ID" value="NC_020449.1"/>
</dbReference>
<gene>
    <name evidence="4" type="ordered locus">CLOAM1199</name>
</gene>
<protein>
    <submittedName>
        <fullName evidence="4">Sugar-phosphate aldolase</fullName>
        <ecNumber evidence="4">4.1.2.19</ecNumber>
    </submittedName>
</protein>
<dbReference type="PANTHER" id="PTHR22789:SF0">
    <property type="entry name" value="3-OXO-TETRONATE 4-PHOSPHATE DECARBOXYLASE-RELATED"/>
    <property type="match status" value="1"/>
</dbReference>
<dbReference type="GO" id="GO:0008994">
    <property type="term" value="F:rhamnulose-1-phosphate aldolase activity"/>
    <property type="evidence" value="ECO:0007669"/>
    <property type="project" value="UniProtKB-EC"/>
</dbReference>
<keyword evidence="5" id="KW-1185">Reference proteome</keyword>
<dbReference type="GO" id="GO:0046872">
    <property type="term" value="F:metal ion binding"/>
    <property type="evidence" value="ECO:0007669"/>
    <property type="project" value="UniProtKB-KW"/>
</dbReference>
<proteinExistence type="predicted"/>
<dbReference type="InterPro" id="IPR050197">
    <property type="entry name" value="Aldolase_class_II_sugar_metab"/>
</dbReference>
<dbReference type="Pfam" id="PF00596">
    <property type="entry name" value="Aldolase_II"/>
    <property type="match status" value="1"/>
</dbReference>
<evidence type="ECO:0000313" key="4">
    <source>
        <dbReference type="EMBL" id="CAO81060.1"/>
    </source>
</evidence>
<sequence length="246" mass="28284">MTKNKDSAMLFNDVFNNVLPFRNLIMRLSKIAKVIHQQGWAEANAGNISIRISNLLLPFIRTNSWENSYPYQDWFLVSRTGSRFRDFSDEPENCLMIIGIDKEEHYFPDTAKPTSEWLCHRKLQEMNKNTNVSCLLHTHPTEVIALSHTSVFQNNKQYPQRLNEYLFEALPEIQLFLPQGIAVADYAPPGTLELAEKSCESIQDKQALIWEKHGLLVLAENIDIALDLTEVINKAAKLWLLKGLKN</sequence>
<dbReference type="EMBL" id="CU466930">
    <property type="protein sequence ID" value="CAO81060.1"/>
    <property type="molecule type" value="Genomic_DNA"/>
</dbReference>
<dbReference type="HOGENOM" id="CLU_076831_0_0_0"/>
<keyword evidence="1" id="KW-0479">Metal-binding</keyword>
<dbReference type="EC" id="4.1.2.19" evidence="4"/>
<accession>B0VI84</accession>
<dbReference type="Gene3D" id="3.40.225.10">
    <property type="entry name" value="Class II aldolase/adducin N-terminal domain"/>
    <property type="match status" value="1"/>
</dbReference>
<evidence type="ECO:0000259" key="3">
    <source>
        <dbReference type="SMART" id="SM01007"/>
    </source>
</evidence>
<evidence type="ECO:0000313" key="5">
    <source>
        <dbReference type="Proteomes" id="UP000002019"/>
    </source>
</evidence>
<dbReference type="InterPro" id="IPR036409">
    <property type="entry name" value="Aldolase_II/adducin_N_sf"/>
</dbReference>
<organism evidence="4 5">
    <name type="scientific">Cloacimonas acidaminovorans (strain Evry)</name>
    <dbReference type="NCBI Taxonomy" id="459349"/>
    <lineage>
        <taxon>Bacteria</taxon>
        <taxon>Pseudomonadati</taxon>
        <taxon>Candidatus Cloacimonadota</taxon>
        <taxon>Candidatus Cloacimonadia</taxon>
        <taxon>Candidatus Cloacimonadales</taxon>
        <taxon>Candidatus Cloacimonadaceae</taxon>
        <taxon>Candidatus Cloacimonas</taxon>
    </lineage>
</organism>
<dbReference type="InterPro" id="IPR001303">
    <property type="entry name" value="Aldolase_II/adducin_N"/>
</dbReference>
<feature type="domain" description="Class II aldolase/adducin N-terminal" evidence="3">
    <location>
        <begin position="26"/>
        <end position="240"/>
    </location>
</feature>
<dbReference type="SUPFAM" id="SSF53639">
    <property type="entry name" value="AraD/HMP-PK domain-like"/>
    <property type="match status" value="1"/>
</dbReference>
<dbReference type="Proteomes" id="UP000002019">
    <property type="component" value="Chromosome"/>
</dbReference>
<evidence type="ECO:0000256" key="2">
    <source>
        <dbReference type="ARBA" id="ARBA00023239"/>
    </source>
</evidence>
<dbReference type="KEGG" id="caci:CLOAM1199"/>
<dbReference type="OrthoDB" id="9784634at2"/>
<dbReference type="GO" id="GO:0005829">
    <property type="term" value="C:cytosol"/>
    <property type="evidence" value="ECO:0007669"/>
    <property type="project" value="TreeGrafter"/>
</dbReference>
<dbReference type="SMART" id="SM01007">
    <property type="entry name" value="Aldolase_II"/>
    <property type="match status" value="1"/>
</dbReference>
<dbReference type="eggNOG" id="COG0235">
    <property type="taxonomic scope" value="Bacteria"/>
</dbReference>
<reference evidence="4 5" key="1">
    <citation type="journal article" date="2008" name="J. Bacteriol.">
        <title>'Candidatus Cloacamonas acidaminovorans': genome sequence reconstruction provides a first glimpse of a new bacterial division.</title>
        <authorList>
            <person name="Pelletier E."/>
            <person name="Kreimeyer A."/>
            <person name="Bocs S."/>
            <person name="Rouy Z."/>
            <person name="Gyapay G."/>
            <person name="Chouari R."/>
            <person name="Riviere D."/>
            <person name="Ganesan A."/>
            <person name="Daegelen P."/>
            <person name="Sghir A."/>
            <person name="Cohen G.N."/>
            <person name="Medigue C."/>
            <person name="Weissenbach J."/>
            <person name="Le Paslier D."/>
        </authorList>
    </citation>
    <scope>NUCLEOTIDE SEQUENCE [LARGE SCALE GENOMIC DNA]</scope>
    <source>
        <strain evidence="5">Evry</strain>
    </source>
</reference>
<dbReference type="AlphaFoldDB" id="B0VI84"/>
<dbReference type="STRING" id="459349.CLOAM1199"/>
<keyword evidence="2 4" id="KW-0456">Lyase</keyword>
<name>B0VI84_CLOAI</name>
<dbReference type="PANTHER" id="PTHR22789">
    <property type="entry name" value="FUCULOSE PHOSPHATE ALDOLASE"/>
    <property type="match status" value="1"/>
</dbReference>